<dbReference type="RefSeq" id="WP_185675594.1">
    <property type="nucleotide sequence ID" value="NZ_JACHVB010000027.1"/>
</dbReference>
<sequence>MANSQGGRQALHALHVDGSVSATSREEMDRQKSWNQRIYLMMGISTYQ</sequence>
<evidence type="ECO:0000313" key="3">
    <source>
        <dbReference type="Proteomes" id="UP000546464"/>
    </source>
</evidence>
<dbReference type="EMBL" id="JACHVB010000027">
    <property type="protein sequence ID" value="MBC2594618.1"/>
    <property type="molecule type" value="Genomic_DNA"/>
</dbReference>
<comment type="caution">
    <text evidence="2">The sequence shown here is derived from an EMBL/GenBank/DDBJ whole genome shotgun (WGS) entry which is preliminary data.</text>
</comment>
<evidence type="ECO:0000313" key="2">
    <source>
        <dbReference type="EMBL" id="MBC2594618.1"/>
    </source>
</evidence>
<dbReference type="Proteomes" id="UP000546464">
    <property type="component" value="Unassembled WGS sequence"/>
</dbReference>
<dbReference type="AlphaFoldDB" id="A0A842HF00"/>
<reference evidence="2 3" key="1">
    <citation type="submission" date="2020-07" db="EMBL/GenBank/DDBJ databases">
        <authorList>
            <person name="Feng X."/>
        </authorList>
    </citation>
    <scope>NUCLEOTIDE SEQUENCE [LARGE SCALE GENOMIC DNA]</scope>
    <source>
        <strain evidence="2 3">JCM31066</strain>
    </source>
</reference>
<evidence type="ECO:0000256" key="1">
    <source>
        <dbReference type="SAM" id="MobiDB-lite"/>
    </source>
</evidence>
<name>A0A842HF00_9BACT</name>
<organism evidence="2 3">
    <name type="scientific">Ruficoccus amylovorans</name>
    <dbReference type="NCBI Taxonomy" id="1804625"/>
    <lineage>
        <taxon>Bacteria</taxon>
        <taxon>Pseudomonadati</taxon>
        <taxon>Verrucomicrobiota</taxon>
        <taxon>Opitutia</taxon>
        <taxon>Puniceicoccales</taxon>
        <taxon>Cerasicoccaceae</taxon>
        <taxon>Ruficoccus</taxon>
    </lineage>
</organism>
<keyword evidence="3" id="KW-1185">Reference proteome</keyword>
<protein>
    <submittedName>
        <fullName evidence="2">Uncharacterized protein</fullName>
    </submittedName>
</protein>
<gene>
    <name evidence="2" type="ORF">H5P28_10140</name>
</gene>
<accession>A0A842HF00</accession>
<proteinExistence type="predicted"/>
<feature type="region of interest" description="Disordered" evidence="1">
    <location>
        <begin position="1"/>
        <end position="28"/>
    </location>
</feature>